<feature type="region of interest" description="Disordered" evidence="1">
    <location>
        <begin position="95"/>
        <end position="122"/>
    </location>
</feature>
<organism evidence="2 3">
    <name type="scientific">Sinocyclocheilus anshuiensis</name>
    <dbReference type="NCBI Taxonomy" id="1608454"/>
    <lineage>
        <taxon>Eukaryota</taxon>
        <taxon>Metazoa</taxon>
        <taxon>Chordata</taxon>
        <taxon>Craniata</taxon>
        <taxon>Vertebrata</taxon>
        <taxon>Euteleostomi</taxon>
        <taxon>Actinopterygii</taxon>
        <taxon>Neopterygii</taxon>
        <taxon>Teleostei</taxon>
        <taxon>Ostariophysi</taxon>
        <taxon>Cypriniformes</taxon>
        <taxon>Cyprinidae</taxon>
        <taxon>Cyprininae</taxon>
        <taxon>Sinocyclocheilus</taxon>
    </lineage>
</organism>
<dbReference type="Proteomes" id="UP000472260">
    <property type="component" value="Unassembled WGS sequence"/>
</dbReference>
<protein>
    <submittedName>
        <fullName evidence="2">Zgc:193593</fullName>
    </submittedName>
</protein>
<keyword evidence="3" id="KW-1185">Reference proteome</keyword>
<dbReference type="AlphaFoldDB" id="A0A671QLS3"/>
<reference evidence="2" key="2">
    <citation type="submission" date="2025-09" db="UniProtKB">
        <authorList>
            <consortium name="Ensembl"/>
        </authorList>
    </citation>
    <scope>IDENTIFICATION</scope>
</reference>
<reference evidence="2" key="1">
    <citation type="submission" date="2025-08" db="UniProtKB">
        <authorList>
            <consortium name="Ensembl"/>
        </authorList>
    </citation>
    <scope>IDENTIFICATION</scope>
</reference>
<proteinExistence type="predicted"/>
<feature type="compositionally biased region" description="Basic and acidic residues" evidence="1">
    <location>
        <begin position="97"/>
        <end position="110"/>
    </location>
</feature>
<evidence type="ECO:0000313" key="3">
    <source>
        <dbReference type="Proteomes" id="UP000472260"/>
    </source>
</evidence>
<dbReference type="Ensembl" id="ENSSANT00000077419.1">
    <property type="protein sequence ID" value="ENSSANP00000072822.1"/>
    <property type="gene ID" value="ENSSANG00000036338.1"/>
</dbReference>
<evidence type="ECO:0000256" key="1">
    <source>
        <dbReference type="SAM" id="MobiDB-lite"/>
    </source>
</evidence>
<evidence type="ECO:0000313" key="2">
    <source>
        <dbReference type="Ensembl" id="ENSSANP00000072822.1"/>
    </source>
</evidence>
<sequence>DVFWSPRPTLGHIRYLQMSAVQTVTQRAHNLVVPQVAVFLGALGIAMSGYSSRQLAVHHRPSTRILHWMSKPAINVDSPGSPGRACLASANTSMASIKKDEQDQKIKSTGDTEQPVKASPDI</sequence>
<name>A0A671QLS3_9TELE</name>
<accession>A0A671QLS3</accession>